<accession>A0A3B7DHY4</accession>
<dbReference type="EMBL" id="JANDZV010000002">
    <property type="protein sequence ID" value="MCZ7407583.1"/>
    <property type="molecule type" value="Genomic_DNA"/>
</dbReference>
<reference evidence="4" key="2">
    <citation type="submission" date="2022-07" db="EMBL/GenBank/DDBJ databases">
        <title>Parvimonas micra travels from the subgingival sulcus of the human oral cavity to the colorectal adenocarcinoma.</title>
        <authorList>
            <person name="Conde-Perez K."/>
            <person name="Buetas E."/>
            <person name="Aja-Macaya P."/>
            <person name="Martin-De Arribas E."/>
            <person name="Iglesias-Corras I."/>
            <person name="Trigo-Tasende N."/>
            <person name="Nasser-Ali M."/>
            <person name="Estevez L.S."/>
            <person name="Rumbo-Feal S."/>
            <person name="Otero-Alen B."/>
            <person name="Noguera J.F."/>
            <person name="Concha A."/>
            <person name="Pardinas-Lopez S."/>
            <person name="Carda-Dieguez M."/>
            <person name="Gomez-Randulfe I."/>
            <person name="Martinez-Lago N."/>
            <person name="Ladra S."/>
            <person name="Aparicio L.A."/>
            <person name="Bou G."/>
            <person name="Mira A."/>
            <person name="Vallejo J.A."/>
            <person name="Poza M."/>
        </authorList>
    </citation>
    <scope>NUCLEOTIDE SEQUENCE</scope>
    <source>
        <strain evidence="4">PM79KC-AC-4</strain>
    </source>
</reference>
<dbReference type="RefSeq" id="WP_118059089.1">
    <property type="nucleotide sequence ID" value="NZ_BHYQ01000004.1"/>
</dbReference>
<feature type="signal peptide" evidence="2">
    <location>
        <begin position="1"/>
        <end position="21"/>
    </location>
</feature>
<evidence type="ECO:0000313" key="4">
    <source>
        <dbReference type="EMBL" id="MCZ7407583.1"/>
    </source>
</evidence>
<reference evidence="3" key="1">
    <citation type="submission" date="2020-04" db="EMBL/GenBank/DDBJ databases">
        <title>Deep metagenomics examines the oral microbiome during advanced dental caries in children, revealing novel taxa and co-occurrences with host molecules.</title>
        <authorList>
            <person name="Baker J.L."/>
            <person name="Morton J.T."/>
            <person name="Dinis M."/>
            <person name="Alvarez R."/>
            <person name="Tran N.C."/>
            <person name="Knight R."/>
            <person name="Edlund A."/>
        </authorList>
    </citation>
    <scope>NUCLEOTIDE SEQUENCE</scope>
    <source>
        <strain evidence="3">JCVI_23_bin.11</strain>
    </source>
</reference>
<evidence type="ECO:0000313" key="3">
    <source>
        <dbReference type="EMBL" id="MBF1306437.1"/>
    </source>
</evidence>
<evidence type="ECO:0000256" key="2">
    <source>
        <dbReference type="SAM" id="SignalP"/>
    </source>
</evidence>
<sequence length="124" mass="14074">MKIKKYLISAMAIFLMGSMVACQSKPAENKKAEEKKEEKKEEPKMEKASDEEKNSTIKSLEAQKAIELEIPNLKDADKESIEKKYANLIAQVKEDKIDKAEVIKLGKAAENYIKNVKESRGEKK</sequence>
<dbReference type="EMBL" id="JABZRE010000003">
    <property type="protein sequence ID" value="MBF1306437.1"/>
    <property type="molecule type" value="Genomic_DNA"/>
</dbReference>
<feature type="region of interest" description="Disordered" evidence="1">
    <location>
        <begin position="25"/>
        <end position="58"/>
    </location>
</feature>
<dbReference type="Proteomes" id="UP000758611">
    <property type="component" value="Unassembled WGS sequence"/>
</dbReference>
<protein>
    <recommendedName>
        <fullName evidence="6">Lipoprotein</fullName>
    </recommendedName>
</protein>
<feature type="compositionally biased region" description="Basic and acidic residues" evidence="1">
    <location>
        <begin position="27"/>
        <end position="55"/>
    </location>
</feature>
<dbReference type="PROSITE" id="PS51257">
    <property type="entry name" value="PROKAR_LIPOPROTEIN"/>
    <property type="match status" value="1"/>
</dbReference>
<keyword evidence="2" id="KW-0732">Signal</keyword>
<dbReference type="AlphaFoldDB" id="A0A3B7DHY4"/>
<comment type="caution">
    <text evidence="3">The sequence shown here is derived from an EMBL/GenBank/DDBJ whole genome shotgun (WGS) entry which is preliminary data.</text>
</comment>
<proteinExistence type="predicted"/>
<organism evidence="3 5">
    <name type="scientific">Parvimonas micra</name>
    <dbReference type="NCBI Taxonomy" id="33033"/>
    <lineage>
        <taxon>Bacteria</taxon>
        <taxon>Bacillati</taxon>
        <taxon>Bacillota</taxon>
        <taxon>Tissierellia</taxon>
        <taxon>Tissierellales</taxon>
        <taxon>Peptoniphilaceae</taxon>
        <taxon>Parvimonas</taxon>
    </lineage>
</organism>
<evidence type="ECO:0000256" key="1">
    <source>
        <dbReference type="SAM" id="MobiDB-lite"/>
    </source>
</evidence>
<gene>
    <name evidence="3" type="ORF">HXM94_01420</name>
    <name evidence="4" type="ORF">NND69_04285</name>
</gene>
<evidence type="ECO:0008006" key="6">
    <source>
        <dbReference type="Google" id="ProtNLM"/>
    </source>
</evidence>
<evidence type="ECO:0000313" key="5">
    <source>
        <dbReference type="Proteomes" id="UP000758611"/>
    </source>
</evidence>
<name>A0A3B7DHY4_9FIRM</name>
<dbReference type="Proteomes" id="UP001141458">
    <property type="component" value="Unassembled WGS sequence"/>
</dbReference>
<feature type="chain" id="PRO_5044080404" description="Lipoprotein" evidence="2">
    <location>
        <begin position="22"/>
        <end position="124"/>
    </location>
</feature>